<dbReference type="RefSeq" id="XP_041221687.1">
    <property type="nucleotide sequence ID" value="XM_041372445.1"/>
</dbReference>
<organism evidence="2 3">
    <name type="scientific">Suillus fuscotomentosus</name>
    <dbReference type="NCBI Taxonomy" id="1912939"/>
    <lineage>
        <taxon>Eukaryota</taxon>
        <taxon>Fungi</taxon>
        <taxon>Dikarya</taxon>
        <taxon>Basidiomycota</taxon>
        <taxon>Agaricomycotina</taxon>
        <taxon>Agaricomycetes</taxon>
        <taxon>Agaricomycetidae</taxon>
        <taxon>Boletales</taxon>
        <taxon>Suillineae</taxon>
        <taxon>Suillaceae</taxon>
        <taxon>Suillus</taxon>
    </lineage>
</organism>
<gene>
    <name evidence="2" type="ORF">F5891DRAFT_608090</name>
</gene>
<comment type="caution">
    <text evidence="2">The sequence shown here is derived from an EMBL/GenBank/DDBJ whole genome shotgun (WGS) entry which is preliminary data.</text>
</comment>
<name>A0AAD4HH81_9AGAM</name>
<dbReference type="GeneID" id="64666743"/>
<dbReference type="AlphaFoldDB" id="A0AAD4HH81"/>
<evidence type="ECO:0000313" key="2">
    <source>
        <dbReference type="EMBL" id="KAG1896111.1"/>
    </source>
</evidence>
<feature type="chain" id="PRO_5041918788" evidence="1">
    <location>
        <begin position="20"/>
        <end position="73"/>
    </location>
</feature>
<keyword evidence="1" id="KW-0732">Signal</keyword>
<dbReference type="EMBL" id="JABBWK010000058">
    <property type="protein sequence ID" value="KAG1896111.1"/>
    <property type="molecule type" value="Genomic_DNA"/>
</dbReference>
<proteinExistence type="predicted"/>
<evidence type="ECO:0000256" key="1">
    <source>
        <dbReference type="SAM" id="SignalP"/>
    </source>
</evidence>
<keyword evidence="3" id="KW-1185">Reference proteome</keyword>
<accession>A0AAD4HH81</accession>
<dbReference type="Proteomes" id="UP001195769">
    <property type="component" value="Unassembled WGS sequence"/>
</dbReference>
<protein>
    <submittedName>
        <fullName evidence="2">Uncharacterized protein</fullName>
    </submittedName>
</protein>
<evidence type="ECO:0000313" key="3">
    <source>
        <dbReference type="Proteomes" id="UP001195769"/>
    </source>
</evidence>
<sequence length="73" mass="8300">MGLILLALGQISSMRGILGQISQQTPECSRFIRDCSETKSFWKRLGKDILTETNNEIKRHSDALDALMQSFRN</sequence>
<reference evidence="2" key="1">
    <citation type="journal article" date="2020" name="New Phytol.">
        <title>Comparative genomics reveals dynamic genome evolution in host specialist ectomycorrhizal fungi.</title>
        <authorList>
            <person name="Lofgren L.A."/>
            <person name="Nguyen N.H."/>
            <person name="Vilgalys R."/>
            <person name="Ruytinx J."/>
            <person name="Liao H.L."/>
            <person name="Branco S."/>
            <person name="Kuo A."/>
            <person name="LaButti K."/>
            <person name="Lipzen A."/>
            <person name="Andreopoulos W."/>
            <person name="Pangilinan J."/>
            <person name="Riley R."/>
            <person name="Hundley H."/>
            <person name="Na H."/>
            <person name="Barry K."/>
            <person name="Grigoriev I.V."/>
            <person name="Stajich J.E."/>
            <person name="Kennedy P.G."/>
        </authorList>
    </citation>
    <scope>NUCLEOTIDE SEQUENCE</scope>
    <source>
        <strain evidence="2">FC203</strain>
    </source>
</reference>
<feature type="signal peptide" evidence="1">
    <location>
        <begin position="1"/>
        <end position="19"/>
    </location>
</feature>